<accession>A0A067T736</accession>
<dbReference type="AlphaFoldDB" id="A0A067T736"/>
<proteinExistence type="predicted"/>
<organism evidence="2 3">
    <name type="scientific">Galerina marginata (strain CBS 339.88)</name>
    <dbReference type="NCBI Taxonomy" id="685588"/>
    <lineage>
        <taxon>Eukaryota</taxon>
        <taxon>Fungi</taxon>
        <taxon>Dikarya</taxon>
        <taxon>Basidiomycota</taxon>
        <taxon>Agaricomycotina</taxon>
        <taxon>Agaricomycetes</taxon>
        <taxon>Agaricomycetidae</taxon>
        <taxon>Agaricales</taxon>
        <taxon>Agaricineae</taxon>
        <taxon>Strophariaceae</taxon>
        <taxon>Galerina</taxon>
    </lineage>
</organism>
<protein>
    <submittedName>
        <fullName evidence="2">Uncharacterized protein</fullName>
    </submittedName>
</protein>
<sequence length="66" mass="7398">MAIRYLQVKIFRSSPFSPTGWEGNTSQPPKDPRDTNIDAGFPTTVSRKRARHPVNPCSCCKPKVQP</sequence>
<dbReference type="EMBL" id="KL142380">
    <property type="protein sequence ID" value="KDR75744.1"/>
    <property type="molecule type" value="Genomic_DNA"/>
</dbReference>
<evidence type="ECO:0000313" key="3">
    <source>
        <dbReference type="Proteomes" id="UP000027222"/>
    </source>
</evidence>
<dbReference type="Proteomes" id="UP000027222">
    <property type="component" value="Unassembled WGS sequence"/>
</dbReference>
<name>A0A067T736_GALM3</name>
<evidence type="ECO:0000313" key="2">
    <source>
        <dbReference type="EMBL" id="KDR75744.1"/>
    </source>
</evidence>
<gene>
    <name evidence="2" type="ORF">GALMADRAFT_248415</name>
</gene>
<keyword evidence="3" id="KW-1185">Reference proteome</keyword>
<feature type="region of interest" description="Disordered" evidence="1">
    <location>
        <begin position="15"/>
        <end position="55"/>
    </location>
</feature>
<feature type="compositionally biased region" description="Polar residues" evidence="1">
    <location>
        <begin position="15"/>
        <end position="28"/>
    </location>
</feature>
<dbReference type="HOGENOM" id="CLU_2831363_0_0_1"/>
<reference evidence="3" key="1">
    <citation type="journal article" date="2014" name="Proc. Natl. Acad. Sci. U.S.A.">
        <title>Extensive sampling of basidiomycete genomes demonstrates inadequacy of the white-rot/brown-rot paradigm for wood decay fungi.</title>
        <authorList>
            <person name="Riley R."/>
            <person name="Salamov A.A."/>
            <person name="Brown D.W."/>
            <person name="Nagy L.G."/>
            <person name="Floudas D."/>
            <person name="Held B.W."/>
            <person name="Levasseur A."/>
            <person name="Lombard V."/>
            <person name="Morin E."/>
            <person name="Otillar R."/>
            <person name="Lindquist E.A."/>
            <person name="Sun H."/>
            <person name="LaButti K.M."/>
            <person name="Schmutz J."/>
            <person name="Jabbour D."/>
            <person name="Luo H."/>
            <person name="Baker S.E."/>
            <person name="Pisabarro A.G."/>
            <person name="Walton J.D."/>
            <person name="Blanchette R.A."/>
            <person name="Henrissat B."/>
            <person name="Martin F."/>
            <person name="Cullen D."/>
            <person name="Hibbett D.S."/>
            <person name="Grigoriev I.V."/>
        </authorList>
    </citation>
    <scope>NUCLEOTIDE SEQUENCE [LARGE SCALE GENOMIC DNA]</scope>
    <source>
        <strain evidence="3">CBS 339.88</strain>
    </source>
</reference>
<evidence type="ECO:0000256" key="1">
    <source>
        <dbReference type="SAM" id="MobiDB-lite"/>
    </source>
</evidence>